<organism evidence="7">
    <name type="scientific">Tepidanaerobacter syntrophicus</name>
    <dbReference type="NCBI Taxonomy" id="224999"/>
    <lineage>
        <taxon>Bacteria</taxon>
        <taxon>Bacillati</taxon>
        <taxon>Bacillota</taxon>
        <taxon>Clostridia</taxon>
        <taxon>Thermosediminibacterales</taxon>
        <taxon>Tepidanaerobacteraceae</taxon>
        <taxon>Tepidanaerobacter</taxon>
    </lineage>
</organism>
<dbReference type="STRING" id="224999.GCA_001485475_01356"/>
<dbReference type="Proteomes" id="UP000062160">
    <property type="component" value="Unassembled WGS sequence"/>
</dbReference>
<reference evidence="7" key="1">
    <citation type="journal article" date="2016" name="Genome Announc.">
        <title>Draft Genome Sequence of the Syntrophic Lactate-Degrading Bacterium Tepidanaerobacter syntrophicus JLT.</title>
        <authorList>
            <person name="Matsuura N."/>
            <person name="Ohashi A."/>
            <person name="Tourlousse D.M."/>
            <person name="Sekiguchi Y."/>
        </authorList>
    </citation>
    <scope>NUCLEOTIDE SEQUENCE [LARGE SCALE GENOMIC DNA]</scope>
    <source>
        <strain evidence="7">JL</strain>
    </source>
</reference>
<dbReference type="NCBIfam" id="TIGR01505">
    <property type="entry name" value="tartro_sem_red"/>
    <property type="match status" value="1"/>
</dbReference>
<feature type="domain" description="6-phosphogluconate dehydrogenase NADP-binding" evidence="5">
    <location>
        <begin position="2"/>
        <end position="161"/>
    </location>
</feature>
<dbReference type="PANTHER" id="PTHR43060">
    <property type="entry name" value="3-HYDROXYISOBUTYRATE DEHYDROGENASE-LIKE 1, MITOCHONDRIAL-RELATED"/>
    <property type="match status" value="1"/>
</dbReference>
<dbReference type="InterPro" id="IPR006115">
    <property type="entry name" value="6PGDH_NADP-bd"/>
</dbReference>
<evidence type="ECO:0000259" key="6">
    <source>
        <dbReference type="Pfam" id="PF14833"/>
    </source>
</evidence>
<evidence type="ECO:0000256" key="3">
    <source>
        <dbReference type="ARBA" id="ARBA00023027"/>
    </source>
</evidence>
<dbReference type="Gene3D" id="1.10.1040.10">
    <property type="entry name" value="N-(1-d-carboxylethyl)-l-norvaline Dehydrogenase, domain 2"/>
    <property type="match status" value="1"/>
</dbReference>
<evidence type="ECO:0000256" key="4">
    <source>
        <dbReference type="PIRSR" id="PIRSR000103-1"/>
    </source>
</evidence>
<keyword evidence="8" id="KW-1185">Reference proteome</keyword>
<keyword evidence="3" id="KW-0520">NAD</keyword>
<comment type="similarity">
    <text evidence="1">Belongs to the HIBADH-related family.</text>
</comment>
<dbReference type="InterPro" id="IPR036291">
    <property type="entry name" value="NAD(P)-bd_dom_sf"/>
</dbReference>
<dbReference type="Gene3D" id="3.40.50.720">
    <property type="entry name" value="NAD(P)-binding Rossmann-like Domain"/>
    <property type="match status" value="1"/>
</dbReference>
<dbReference type="GO" id="GO:0050661">
    <property type="term" value="F:NADP binding"/>
    <property type="evidence" value="ECO:0007669"/>
    <property type="project" value="InterPro"/>
</dbReference>
<dbReference type="GO" id="GO:0008679">
    <property type="term" value="F:2-hydroxy-3-oxopropionate reductase activity"/>
    <property type="evidence" value="ECO:0007669"/>
    <property type="project" value="InterPro"/>
</dbReference>
<accession>A0A0U9HJ22</accession>
<name>A0A0U9HJ22_9FIRM</name>
<dbReference type="PANTHER" id="PTHR43060:SF3">
    <property type="entry name" value="2-HYDROXY-3-OXOPROPIONATE REDUCTASE"/>
    <property type="match status" value="1"/>
</dbReference>
<dbReference type="AlphaFoldDB" id="A0A0U9HJ22"/>
<dbReference type="GO" id="GO:0016054">
    <property type="term" value="P:organic acid catabolic process"/>
    <property type="evidence" value="ECO:0007669"/>
    <property type="project" value="UniProtKB-ARBA"/>
</dbReference>
<keyword evidence="2" id="KW-0560">Oxidoreductase</keyword>
<feature type="active site" evidence="4">
    <location>
        <position position="170"/>
    </location>
</feature>
<dbReference type="GO" id="GO:0046487">
    <property type="term" value="P:glyoxylate metabolic process"/>
    <property type="evidence" value="ECO:0007669"/>
    <property type="project" value="InterPro"/>
</dbReference>
<proteinExistence type="inferred from homology"/>
<evidence type="ECO:0000256" key="2">
    <source>
        <dbReference type="ARBA" id="ARBA00023002"/>
    </source>
</evidence>
<dbReference type="InterPro" id="IPR015815">
    <property type="entry name" value="HIBADH-related"/>
</dbReference>
<dbReference type="SUPFAM" id="SSF51735">
    <property type="entry name" value="NAD(P)-binding Rossmann-fold domains"/>
    <property type="match status" value="1"/>
</dbReference>
<gene>
    <name evidence="7" type="ORF">TSYNT_7361</name>
</gene>
<evidence type="ECO:0000259" key="5">
    <source>
        <dbReference type="Pfam" id="PF03446"/>
    </source>
</evidence>
<dbReference type="PROSITE" id="PS00895">
    <property type="entry name" value="3_HYDROXYISOBUT_DH"/>
    <property type="match status" value="1"/>
</dbReference>
<dbReference type="Pfam" id="PF14833">
    <property type="entry name" value="NAD_binding_11"/>
    <property type="match status" value="1"/>
</dbReference>
<dbReference type="InterPro" id="IPR006398">
    <property type="entry name" value="Tartro_sem_red"/>
</dbReference>
<dbReference type="Pfam" id="PF03446">
    <property type="entry name" value="NAD_binding_2"/>
    <property type="match status" value="1"/>
</dbReference>
<dbReference type="SUPFAM" id="SSF48179">
    <property type="entry name" value="6-phosphogluconate dehydrogenase C-terminal domain-like"/>
    <property type="match status" value="1"/>
</dbReference>
<dbReference type="GO" id="GO:0051287">
    <property type="term" value="F:NAD binding"/>
    <property type="evidence" value="ECO:0007669"/>
    <property type="project" value="InterPro"/>
</dbReference>
<dbReference type="RefSeq" id="WP_059032732.1">
    <property type="nucleotide sequence ID" value="NZ_DF977001.1"/>
</dbReference>
<dbReference type="InterPro" id="IPR029154">
    <property type="entry name" value="HIBADH-like_NADP-bd"/>
</dbReference>
<sequence length="296" mass="31797">MRIGFIGLGIMGRPMVYNLIKAGHSLRVYDINRKAVEAVEKYGAIASKSVSELAEKSEVFFTMLPNSSHVEEVVLGENGIISHAKENTLLIDTSSISPVVSKRIADTLRKKGIDMVDAPVSGGEDGAISRTLSIMVGGEDKAFKKAFPVLQAVGRDIIHVGSNGAGTTVKLANQIMVNVNMAAMAEAVTFAEMADIDITKMYEAVRGGAAGSAVLDAKIPKIVKRNFQPGGPISINAKDLQNVIDAGKEINAPLPLTTQVLEMFRSLIAHGHERTDHSGLLIYYEKLANFTCDEMK</sequence>
<evidence type="ECO:0000313" key="7">
    <source>
        <dbReference type="EMBL" id="GAQ25340.1"/>
    </source>
</evidence>
<dbReference type="OrthoDB" id="9786703at2"/>
<protein>
    <submittedName>
        <fullName evidence="7">2-hydroxy-3-oxopropionate reductase</fullName>
    </submittedName>
</protein>
<dbReference type="InterPro" id="IPR008927">
    <property type="entry name" value="6-PGluconate_DH-like_C_sf"/>
</dbReference>
<dbReference type="EMBL" id="DF977001">
    <property type="protein sequence ID" value="GAQ25340.1"/>
    <property type="molecule type" value="Genomic_DNA"/>
</dbReference>
<dbReference type="InterPro" id="IPR013328">
    <property type="entry name" value="6PGD_dom2"/>
</dbReference>
<dbReference type="PIRSF" id="PIRSF000103">
    <property type="entry name" value="HIBADH"/>
    <property type="match status" value="1"/>
</dbReference>
<dbReference type="NCBIfam" id="NF008592">
    <property type="entry name" value="PRK11559.1"/>
    <property type="match status" value="1"/>
</dbReference>
<evidence type="ECO:0000313" key="8">
    <source>
        <dbReference type="Proteomes" id="UP000062160"/>
    </source>
</evidence>
<dbReference type="InterPro" id="IPR002204">
    <property type="entry name" value="3-OH-isobutyrate_DH-rel_CS"/>
</dbReference>
<feature type="domain" description="3-hydroxyisobutyrate dehydrogenase-like NAD-binding" evidence="6">
    <location>
        <begin position="164"/>
        <end position="281"/>
    </location>
</feature>
<evidence type="ECO:0000256" key="1">
    <source>
        <dbReference type="ARBA" id="ARBA00009080"/>
    </source>
</evidence>